<dbReference type="InterPro" id="IPR010982">
    <property type="entry name" value="Lambda_DNA-bd_dom_sf"/>
</dbReference>
<feature type="region of interest" description="Disordered" evidence="1">
    <location>
        <begin position="132"/>
        <end position="152"/>
    </location>
</feature>
<dbReference type="Proteomes" id="UP000610594">
    <property type="component" value="Unassembled WGS sequence"/>
</dbReference>
<dbReference type="EMBL" id="WHJF01000016">
    <property type="protein sequence ID" value="NHZ62359.1"/>
    <property type="molecule type" value="Genomic_DNA"/>
</dbReference>
<dbReference type="SMART" id="SM00530">
    <property type="entry name" value="HTH_XRE"/>
    <property type="match status" value="1"/>
</dbReference>
<dbReference type="Pfam" id="PF13560">
    <property type="entry name" value="HTH_31"/>
    <property type="match status" value="1"/>
</dbReference>
<dbReference type="SUPFAM" id="SSF47413">
    <property type="entry name" value="lambda repressor-like DNA-binding domains"/>
    <property type="match status" value="1"/>
</dbReference>
<sequence>MPSCSTYNFRVWRMSPFAIAFRDLRVFCGMRQAEFATKLGYEQSYISAIELGSKGPPGDDFVSRLVEGLNLDEPWHNRLRDALDESQRRIVLPHGASEEVYRMFNELRRQIDTLRPVQLELMQLALRLPASLPPLEPTPALPPRRSGTAAKK</sequence>
<evidence type="ECO:0000256" key="1">
    <source>
        <dbReference type="SAM" id="MobiDB-lite"/>
    </source>
</evidence>
<feature type="compositionally biased region" description="Pro residues" evidence="1">
    <location>
        <begin position="132"/>
        <end position="142"/>
    </location>
</feature>
<dbReference type="Gene3D" id="1.10.260.40">
    <property type="entry name" value="lambda repressor-like DNA-binding domains"/>
    <property type="match status" value="1"/>
</dbReference>
<name>A0ABX0MSS7_9BURK</name>
<organism evidence="3 4">
    <name type="scientific">Massilia genomosp. 1</name>
    <dbReference type="NCBI Taxonomy" id="2609280"/>
    <lineage>
        <taxon>Bacteria</taxon>
        <taxon>Pseudomonadati</taxon>
        <taxon>Pseudomonadota</taxon>
        <taxon>Betaproteobacteria</taxon>
        <taxon>Burkholderiales</taxon>
        <taxon>Oxalobacteraceae</taxon>
        <taxon>Telluria group</taxon>
        <taxon>Massilia</taxon>
    </lineage>
</organism>
<comment type="caution">
    <text evidence="3">The sequence shown here is derived from an EMBL/GenBank/DDBJ whole genome shotgun (WGS) entry which is preliminary data.</text>
</comment>
<dbReference type="PROSITE" id="PS50943">
    <property type="entry name" value="HTH_CROC1"/>
    <property type="match status" value="1"/>
</dbReference>
<proteinExistence type="predicted"/>
<accession>A0ABX0MSS7</accession>
<feature type="domain" description="HTH cro/C1-type" evidence="2">
    <location>
        <begin position="21"/>
        <end position="76"/>
    </location>
</feature>
<protein>
    <submittedName>
        <fullName evidence="3">Helix-turn-helix domain-containing protein</fullName>
    </submittedName>
</protein>
<evidence type="ECO:0000313" key="4">
    <source>
        <dbReference type="Proteomes" id="UP000610594"/>
    </source>
</evidence>
<keyword evidence="4" id="KW-1185">Reference proteome</keyword>
<dbReference type="InterPro" id="IPR001387">
    <property type="entry name" value="Cro/C1-type_HTH"/>
</dbReference>
<evidence type="ECO:0000313" key="3">
    <source>
        <dbReference type="EMBL" id="NHZ62359.1"/>
    </source>
</evidence>
<dbReference type="CDD" id="cd00093">
    <property type="entry name" value="HTH_XRE"/>
    <property type="match status" value="1"/>
</dbReference>
<reference evidence="3 4" key="1">
    <citation type="submission" date="2019-10" db="EMBL/GenBank/DDBJ databases">
        <title>Taxonomy of Antarctic Massilia spp.: description of Massilia rubra sp. nov., Massilia aquatica sp. nov., Massilia mucilaginosa sp. nov., Massilia frigida sp. nov. isolated from streams, lakes and regoliths.</title>
        <authorList>
            <person name="Holochova P."/>
            <person name="Sedlacek I."/>
            <person name="Kralova S."/>
            <person name="Maslanova I."/>
            <person name="Busse H.-J."/>
            <person name="Stankova E."/>
            <person name="Vrbovska V."/>
            <person name="Kovarovic V."/>
            <person name="Bartak M."/>
            <person name="Svec P."/>
            <person name="Pantucek R."/>
        </authorList>
    </citation>
    <scope>NUCLEOTIDE SEQUENCE [LARGE SCALE GENOMIC DNA]</scope>
    <source>
        <strain evidence="3 4">CCM 8694</strain>
    </source>
</reference>
<evidence type="ECO:0000259" key="2">
    <source>
        <dbReference type="PROSITE" id="PS50943"/>
    </source>
</evidence>
<gene>
    <name evidence="3" type="ORF">F1735_08570</name>
</gene>